<evidence type="ECO:0000259" key="6">
    <source>
        <dbReference type="Pfam" id="PF15503"/>
    </source>
</evidence>
<dbReference type="GO" id="GO:0005814">
    <property type="term" value="C:centriole"/>
    <property type="evidence" value="ECO:0007669"/>
    <property type="project" value="UniProtKB-SubCell"/>
</dbReference>
<evidence type="ECO:0000313" key="8">
    <source>
        <dbReference type="Proteomes" id="UP000440578"/>
    </source>
</evidence>
<dbReference type="Proteomes" id="UP000440578">
    <property type="component" value="Unassembled WGS sequence"/>
</dbReference>
<accession>A0A6A4VWA1</accession>
<keyword evidence="2" id="KW-0963">Cytoplasm</keyword>
<proteinExistence type="inferred from homology"/>
<dbReference type="Pfam" id="PF15503">
    <property type="entry name" value="PPP1R35_C"/>
    <property type="match status" value="1"/>
</dbReference>
<evidence type="ECO:0000256" key="1">
    <source>
        <dbReference type="ARBA" id="ARBA00004114"/>
    </source>
</evidence>
<keyword evidence="3" id="KW-0206">Cytoskeleton</keyword>
<comment type="similarity">
    <text evidence="4">Belongs to the PPP1R35 family.</text>
</comment>
<name>A0A6A4VWA1_AMPAM</name>
<comment type="caution">
    <text evidence="7">The sequence shown here is derived from an EMBL/GenBank/DDBJ whole genome shotgun (WGS) entry which is preliminary data.</text>
</comment>
<evidence type="ECO:0000313" key="7">
    <source>
        <dbReference type="EMBL" id="KAF0295894.1"/>
    </source>
</evidence>
<dbReference type="OrthoDB" id="6392876at2759"/>
<evidence type="ECO:0000256" key="2">
    <source>
        <dbReference type="ARBA" id="ARBA00022490"/>
    </source>
</evidence>
<keyword evidence="8" id="KW-1185">Reference proteome</keyword>
<evidence type="ECO:0000256" key="5">
    <source>
        <dbReference type="SAM" id="MobiDB-lite"/>
    </source>
</evidence>
<organism evidence="7 8">
    <name type="scientific">Amphibalanus amphitrite</name>
    <name type="common">Striped barnacle</name>
    <name type="synonym">Balanus amphitrite</name>
    <dbReference type="NCBI Taxonomy" id="1232801"/>
    <lineage>
        <taxon>Eukaryota</taxon>
        <taxon>Metazoa</taxon>
        <taxon>Ecdysozoa</taxon>
        <taxon>Arthropoda</taxon>
        <taxon>Crustacea</taxon>
        <taxon>Multicrustacea</taxon>
        <taxon>Cirripedia</taxon>
        <taxon>Thoracica</taxon>
        <taxon>Thoracicalcarea</taxon>
        <taxon>Balanomorpha</taxon>
        <taxon>Balanoidea</taxon>
        <taxon>Balanidae</taxon>
        <taxon>Amphibalaninae</taxon>
        <taxon>Amphibalanus</taxon>
    </lineage>
</organism>
<dbReference type="EMBL" id="VIIS01001591">
    <property type="protein sequence ID" value="KAF0295894.1"/>
    <property type="molecule type" value="Genomic_DNA"/>
</dbReference>
<dbReference type="AlphaFoldDB" id="A0A6A4VWA1"/>
<evidence type="ECO:0000256" key="4">
    <source>
        <dbReference type="ARBA" id="ARBA00029452"/>
    </source>
</evidence>
<feature type="region of interest" description="Disordered" evidence="5">
    <location>
        <begin position="155"/>
        <end position="194"/>
    </location>
</feature>
<reference evidence="7 8" key="1">
    <citation type="submission" date="2019-07" db="EMBL/GenBank/DDBJ databases">
        <title>Draft genome assembly of a fouling barnacle, Amphibalanus amphitrite (Darwin, 1854): The first reference genome for Thecostraca.</title>
        <authorList>
            <person name="Kim W."/>
        </authorList>
    </citation>
    <scope>NUCLEOTIDE SEQUENCE [LARGE SCALE GENOMIC DNA]</scope>
    <source>
        <strain evidence="7">SNU_AA5</strain>
        <tissue evidence="7">Soma without cirri and trophi</tissue>
    </source>
</reference>
<dbReference type="InterPro" id="IPR029135">
    <property type="entry name" value="PPP1R35_C"/>
</dbReference>
<comment type="subcellular location">
    <subcellularLocation>
        <location evidence="1">Cytoplasm</location>
        <location evidence="1">Cytoskeleton</location>
        <location evidence="1">Microtubule organizing center</location>
        <location evidence="1">Centrosome</location>
        <location evidence="1">Centriole</location>
    </subcellularLocation>
</comment>
<evidence type="ECO:0000256" key="3">
    <source>
        <dbReference type="ARBA" id="ARBA00023212"/>
    </source>
</evidence>
<feature type="compositionally biased region" description="Basic residues" evidence="5">
    <location>
        <begin position="181"/>
        <end position="194"/>
    </location>
</feature>
<protein>
    <recommendedName>
        <fullName evidence="6">Protein phosphatase 1 regulatory subunit 35 C-terminal domain-containing protein</fullName>
    </recommendedName>
</protein>
<gene>
    <name evidence="7" type="ORF">FJT64_006610</name>
</gene>
<sequence length="194" mass="21636">MHILYAVLWKAGNPQQPAQTSLPSTGDSADLFPDGGEPALASAEFNTTLRLAQRIRRLELDEPDLDRLAEERLQSCPCAAQQVRSKAFERLNYGPSECQYGNLVPVELEESLLVRQIEARTQARVEAYRPEPGRRPPAPHVGDLMHLAVQHEFPVPPAPDALHVSAPQPRPVGHDQLARRASQRHSRLFSGQHR</sequence>
<feature type="domain" description="Protein phosphatase 1 regulatory subunit 35 C-terminal" evidence="6">
    <location>
        <begin position="44"/>
        <end position="171"/>
    </location>
</feature>